<feature type="region of interest" description="Disordered" evidence="1">
    <location>
        <begin position="843"/>
        <end position="866"/>
    </location>
</feature>
<dbReference type="Proteomes" id="UP000284706">
    <property type="component" value="Unassembled WGS sequence"/>
</dbReference>
<gene>
    <name evidence="2" type="ORF">CVT26_015097</name>
</gene>
<comment type="caution">
    <text evidence="2">The sequence shown here is derived from an EMBL/GenBank/DDBJ whole genome shotgun (WGS) entry which is preliminary data.</text>
</comment>
<dbReference type="PANTHER" id="PTHR28221">
    <property type="entry name" value="RNA POLYMERASE I-SPECIFIC TRANSCRIPTION INITIATION FACTOR RRN6"/>
    <property type="match status" value="1"/>
</dbReference>
<reference evidence="2 3" key="1">
    <citation type="journal article" date="2018" name="Evol. Lett.">
        <title>Horizontal gene cluster transfer increased hallucinogenic mushroom diversity.</title>
        <authorList>
            <person name="Reynolds H.T."/>
            <person name="Vijayakumar V."/>
            <person name="Gluck-Thaler E."/>
            <person name="Korotkin H.B."/>
            <person name="Matheny P.B."/>
            <person name="Slot J.C."/>
        </authorList>
    </citation>
    <scope>NUCLEOTIDE SEQUENCE [LARGE SCALE GENOMIC DNA]</scope>
    <source>
        <strain evidence="2 3">SRW20</strain>
    </source>
</reference>
<name>A0A409YER6_9AGAR</name>
<evidence type="ECO:0008006" key="4">
    <source>
        <dbReference type="Google" id="ProtNLM"/>
    </source>
</evidence>
<accession>A0A409YER6</accession>
<dbReference type="PANTHER" id="PTHR28221:SF2">
    <property type="entry name" value="RNA POLYMERASE I-SPECIFIC TRANSCRIPTION INITIATION FACTOR RRN6"/>
    <property type="match status" value="1"/>
</dbReference>
<evidence type="ECO:0000256" key="1">
    <source>
        <dbReference type="SAM" id="MobiDB-lite"/>
    </source>
</evidence>
<dbReference type="OrthoDB" id="2382881at2759"/>
<dbReference type="AlphaFoldDB" id="A0A409YER6"/>
<dbReference type="InParanoid" id="A0A409YER6"/>
<organism evidence="2 3">
    <name type="scientific">Gymnopilus dilepis</name>
    <dbReference type="NCBI Taxonomy" id="231916"/>
    <lineage>
        <taxon>Eukaryota</taxon>
        <taxon>Fungi</taxon>
        <taxon>Dikarya</taxon>
        <taxon>Basidiomycota</taxon>
        <taxon>Agaricomycotina</taxon>
        <taxon>Agaricomycetes</taxon>
        <taxon>Agaricomycetidae</taxon>
        <taxon>Agaricales</taxon>
        <taxon>Agaricineae</taxon>
        <taxon>Hymenogastraceae</taxon>
        <taxon>Gymnopilus</taxon>
    </lineage>
</organism>
<evidence type="ECO:0000313" key="2">
    <source>
        <dbReference type="EMBL" id="PPR01474.1"/>
    </source>
</evidence>
<feature type="region of interest" description="Disordered" evidence="1">
    <location>
        <begin position="1"/>
        <end position="28"/>
    </location>
</feature>
<dbReference type="EMBL" id="NHYE01000937">
    <property type="protein sequence ID" value="PPR01474.1"/>
    <property type="molecule type" value="Genomic_DNA"/>
</dbReference>
<feature type="compositionally biased region" description="Basic and acidic residues" evidence="1">
    <location>
        <begin position="1"/>
        <end position="10"/>
    </location>
</feature>
<keyword evidence="3" id="KW-1185">Reference proteome</keyword>
<evidence type="ECO:0000313" key="3">
    <source>
        <dbReference type="Proteomes" id="UP000284706"/>
    </source>
</evidence>
<sequence>MALWPSDDRKRQKAPTRNNELAKEQTRNYPNIEPGLIGAATLVEDVNKQFKWSFLNTPSKKTHIKLGKSVEVFPPSRPASIRNGLRSIRQQAEQGANFLRMFLPEIEIASDLIRDQLAEEAVLYRDLERFDPCSGNLLDLVESKDPAGPSFLLFPSGETNTNLNVSTIEPSGKLNATFRTTAVPPFRFPTPIRQIAALNNKDVNLGVRTYGTLQLFSLKPQIDWPGDISIKKLASVSSEDISNDTIVDVNCLPFLEETLLVSDAGTVFRCRLGDGEKKLISVGGTYSSSGLLDSELWRLSTGVDPNMYTLISSDKVWQHDVRSDSEQELLSIPNRKHCFTAIDDYGDGNTFCLASTMQVIWMDRRFPSKPLLAYAHGRDYDRYLTVNTIRGADSRPLTFLTTRNNALTTIYDVSQSSEDLIKLNSLPSGLTPQNGTYPRHLGQKIFLRDKTIGLARLSERGSVQYTELLSNVDVEHEVSYAVDLSSEALELAASSANARADIGPRGLREFAQIDAHLIYDELFRRHLQERKKSEESKAEAIYQLVDHFPSYMQIKDPPADHMLTTFDIAFRAGEEPSCTSRADFLTENLVNSKRAYRALRQGELSPHLIKAPWHRSILPTMRKLDNHFPLDSKQSLEYAQTFNLSDTEGRPIACREYEQDACEQLTLDLALSADVFSDMPISEVGQTLEVMTGALSLGDEPPPIEFRFLKPQQKLAVKTANDSQPDNSEFPIGVRLLLKEWDTRDAADYIYQDPYDVVTGSEQPRSLKPTLPNQSRQLKVESQRPPQIMASGGGTLRNLLDLPRLPVAKLQSQECLASRNAASNSMVENLSTVLSQDLMSTQVLPGPHGGRPGAKKKATKKRLGGF</sequence>
<feature type="compositionally biased region" description="Basic residues" evidence="1">
    <location>
        <begin position="853"/>
        <end position="866"/>
    </location>
</feature>
<protein>
    <recommendedName>
        <fullName evidence="4">RNA polymerase I-specific transcription initiation factor RRN6-like protein</fullName>
    </recommendedName>
</protein>
<proteinExistence type="predicted"/>
<dbReference type="InterPro" id="IPR019350">
    <property type="entry name" value="RNA_pol_I-sp_TIF_RRN6-like"/>
</dbReference>
<feature type="region of interest" description="Disordered" evidence="1">
    <location>
        <begin position="760"/>
        <end position="791"/>
    </location>
</feature>
<dbReference type="STRING" id="231916.A0A409YER6"/>